<name>A0ABW9ALU5_9BURK</name>
<dbReference type="PANTHER" id="PTHR43459">
    <property type="entry name" value="ENOYL-COA HYDRATASE"/>
    <property type="match status" value="1"/>
</dbReference>
<organism evidence="2 3">
    <name type="scientific">Paraburkholderia dipogonis</name>
    <dbReference type="NCBI Taxonomy" id="1211383"/>
    <lineage>
        <taxon>Bacteria</taxon>
        <taxon>Pseudomonadati</taxon>
        <taxon>Pseudomonadota</taxon>
        <taxon>Betaproteobacteria</taxon>
        <taxon>Burkholderiales</taxon>
        <taxon>Burkholderiaceae</taxon>
        <taxon>Paraburkholderia</taxon>
    </lineage>
</organism>
<sequence length="318" mass="34776">MKLTHLVVAMAAGALFHNGSAIAQNDQASTAANQSAQPETGAKQEFKIKRVTPAYWRVTIDHPPFNIFGPESIPQLNSVITQIENDAELKVVVFDSSVPGFFLTHYDFVPPLEVTTRMPPGPTGMPPLPDMLTRLSRSSVVSIVSIRGRATGVGSELSLASDMRFASREKAVLSQFEVGAGFVPGGGPMSRLPRLMGRGRALEILLSGNDINGELAERYGYVNRSLPDAELDKFVDTLARRIASFDKQTIGEIKHFVNISTLPPDSEVGPQWDAFITSVQRPAAQQDIKKLMELGLQKKPDVEIHLDRYTGKVNQPDK</sequence>
<keyword evidence="1" id="KW-0732">Signal</keyword>
<feature type="chain" id="PRO_5047032225" evidence="1">
    <location>
        <begin position="24"/>
        <end position="318"/>
    </location>
</feature>
<evidence type="ECO:0000313" key="3">
    <source>
        <dbReference type="Proteomes" id="UP001629230"/>
    </source>
</evidence>
<comment type="caution">
    <text evidence="2">The sequence shown here is derived from an EMBL/GenBank/DDBJ whole genome shotgun (WGS) entry which is preliminary data.</text>
</comment>
<accession>A0ABW9ALU5</accession>
<evidence type="ECO:0000313" key="2">
    <source>
        <dbReference type="EMBL" id="MFM0000216.1"/>
    </source>
</evidence>
<dbReference type="Gene3D" id="3.90.226.10">
    <property type="entry name" value="2-enoyl-CoA Hydratase, Chain A, domain 1"/>
    <property type="match status" value="1"/>
</dbReference>
<proteinExistence type="predicted"/>
<dbReference type="CDD" id="cd06558">
    <property type="entry name" value="crotonase-like"/>
    <property type="match status" value="1"/>
</dbReference>
<dbReference type="InterPro" id="IPR001753">
    <property type="entry name" value="Enoyl-CoA_hydra/iso"/>
</dbReference>
<dbReference type="EMBL" id="JAQQEZ010000002">
    <property type="protein sequence ID" value="MFM0000216.1"/>
    <property type="molecule type" value="Genomic_DNA"/>
</dbReference>
<protein>
    <submittedName>
        <fullName evidence="2">Enoyl-CoA hydratase/isomerase family protein</fullName>
    </submittedName>
</protein>
<dbReference type="InterPro" id="IPR029045">
    <property type="entry name" value="ClpP/crotonase-like_dom_sf"/>
</dbReference>
<dbReference type="SUPFAM" id="SSF52096">
    <property type="entry name" value="ClpP/crotonase"/>
    <property type="match status" value="1"/>
</dbReference>
<reference evidence="2 3" key="1">
    <citation type="journal article" date="2024" name="Chem. Sci.">
        <title>Discovery of megapolipeptins by genome mining of a Burkholderiales bacteria collection.</title>
        <authorList>
            <person name="Paulo B.S."/>
            <person name="Recchia M.J.J."/>
            <person name="Lee S."/>
            <person name="Fergusson C.H."/>
            <person name="Romanowski S.B."/>
            <person name="Hernandez A."/>
            <person name="Krull N."/>
            <person name="Liu D.Y."/>
            <person name="Cavanagh H."/>
            <person name="Bos A."/>
            <person name="Gray C.A."/>
            <person name="Murphy B.T."/>
            <person name="Linington R.G."/>
            <person name="Eustaquio A.S."/>
        </authorList>
    </citation>
    <scope>NUCLEOTIDE SEQUENCE [LARGE SCALE GENOMIC DNA]</scope>
    <source>
        <strain evidence="2 3">RL17-350-BIC-A</strain>
    </source>
</reference>
<evidence type="ECO:0000256" key="1">
    <source>
        <dbReference type="SAM" id="SignalP"/>
    </source>
</evidence>
<keyword evidence="3" id="KW-1185">Reference proteome</keyword>
<feature type="signal peptide" evidence="1">
    <location>
        <begin position="1"/>
        <end position="23"/>
    </location>
</feature>
<dbReference type="Proteomes" id="UP001629230">
    <property type="component" value="Unassembled WGS sequence"/>
</dbReference>
<gene>
    <name evidence="2" type="ORF">PQR57_04220</name>
</gene>
<dbReference type="PANTHER" id="PTHR43459:SF1">
    <property type="entry name" value="EG:BACN32G11.4 PROTEIN"/>
    <property type="match status" value="1"/>
</dbReference>
<dbReference type="Pfam" id="PF00378">
    <property type="entry name" value="ECH_1"/>
    <property type="match status" value="1"/>
</dbReference>
<dbReference type="RefSeq" id="WP_408175707.1">
    <property type="nucleotide sequence ID" value="NZ_JAQQEZ010000002.1"/>
</dbReference>